<evidence type="ECO:0000256" key="1">
    <source>
        <dbReference type="SAM" id="MobiDB-lite"/>
    </source>
</evidence>
<feature type="region of interest" description="Disordered" evidence="1">
    <location>
        <begin position="1"/>
        <end position="25"/>
    </location>
</feature>
<evidence type="ECO:0000313" key="2">
    <source>
        <dbReference type="EMBL" id="AKB49693.1"/>
    </source>
</evidence>
<gene>
    <name evidence="2" type="ORF">MSBRW_0440</name>
</gene>
<protein>
    <submittedName>
        <fullName evidence="2">Uncharacterized protein</fullName>
    </submittedName>
</protein>
<feature type="compositionally biased region" description="Low complexity" evidence="1">
    <location>
        <begin position="1"/>
        <end position="20"/>
    </location>
</feature>
<dbReference type="AlphaFoldDB" id="A0A0E3QIS1"/>
<reference evidence="2 3" key="1">
    <citation type="submission" date="2014-07" db="EMBL/GenBank/DDBJ databases">
        <title>Methanogenic archaea and the global carbon cycle.</title>
        <authorList>
            <person name="Henriksen J.R."/>
            <person name="Luke J."/>
            <person name="Reinhart S."/>
            <person name="Benedict M.N."/>
            <person name="Youngblut N.D."/>
            <person name="Metcalf M.E."/>
            <person name="Whitaker R.J."/>
            <person name="Metcalf W.W."/>
        </authorList>
    </citation>
    <scope>NUCLEOTIDE SEQUENCE [LARGE SCALE GENOMIC DNA]</scope>
    <source>
        <strain evidence="2 3">Wiesmoor</strain>
    </source>
</reference>
<dbReference type="KEGG" id="mbw:MSBRW_0440"/>
<proteinExistence type="predicted"/>
<name>A0A0E3QIS1_METBA</name>
<sequence>MDIFDSSTTPPAALSSPSGSEDARKGARTASRIAIAIPTYKNFMFDFLLMHVPPFYAFLVWQCNYPQEGQDGIP</sequence>
<organism evidence="2 3">
    <name type="scientific">Methanosarcina barkeri str. Wiesmoor</name>
    <dbReference type="NCBI Taxonomy" id="1434109"/>
    <lineage>
        <taxon>Archaea</taxon>
        <taxon>Methanobacteriati</taxon>
        <taxon>Methanobacteriota</taxon>
        <taxon>Stenosarchaea group</taxon>
        <taxon>Methanomicrobia</taxon>
        <taxon>Methanosarcinales</taxon>
        <taxon>Methanosarcinaceae</taxon>
        <taxon>Methanosarcina</taxon>
    </lineage>
</organism>
<accession>A0A0E3QIS1</accession>
<dbReference type="HOGENOM" id="CLU_2678877_0_0_2"/>
<evidence type="ECO:0000313" key="3">
    <source>
        <dbReference type="Proteomes" id="UP000033038"/>
    </source>
</evidence>
<dbReference type="EMBL" id="CP009526">
    <property type="protein sequence ID" value="AKB49693.1"/>
    <property type="molecule type" value="Genomic_DNA"/>
</dbReference>
<dbReference type="Proteomes" id="UP000033038">
    <property type="component" value="Chromosome"/>
</dbReference>